<evidence type="ECO:0000313" key="3">
    <source>
        <dbReference type="Proteomes" id="UP001221757"/>
    </source>
</evidence>
<dbReference type="AlphaFoldDB" id="A0AAD7CSJ1"/>
<evidence type="ECO:0000256" key="1">
    <source>
        <dbReference type="SAM" id="MobiDB-lite"/>
    </source>
</evidence>
<name>A0AAD7CSJ1_MYCRO</name>
<proteinExistence type="predicted"/>
<accession>A0AAD7CSJ1</accession>
<evidence type="ECO:0000313" key="2">
    <source>
        <dbReference type="EMBL" id="KAJ7661653.1"/>
    </source>
</evidence>
<feature type="region of interest" description="Disordered" evidence="1">
    <location>
        <begin position="52"/>
        <end position="88"/>
    </location>
</feature>
<organism evidence="2 3">
    <name type="scientific">Mycena rosella</name>
    <name type="common">Pink bonnet</name>
    <name type="synonym">Agaricus rosellus</name>
    <dbReference type="NCBI Taxonomy" id="1033263"/>
    <lineage>
        <taxon>Eukaryota</taxon>
        <taxon>Fungi</taxon>
        <taxon>Dikarya</taxon>
        <taxon>Basidiomycota</taxon>
        <taxon>Agaricomycotina</taxon>
        <taxon>Agaricomycetes</taxon>
        <taxon>Agaricomycetidae</taxon>
        <taxon>Agaricales</taxon>
        <taxon>Marasmiineae</taxon>
        <taxon>Mycenaceae</taxon>
        <taxon>Mycena</taxon>
    </lineage>
</organism>
<dbReference type="EMBL" id="JARKIE010000249">
    <property type="protein sequence ID" value="KAJ7661653.1"/>
    <property type="molecule type" value="Genomic_DNA"/>
</dbReference>
<protein>
    <submittedName>
        <fullName evidence="2">Uncharacterized protein</fullName>
    </submittedName>
</protein>
<sequence length="210" mass="22557">MIKYLGKKSSIMGAQSKDTTRVMYHVPATGSSQYFGNSILVLSSSSDVFHLRRGGDLTEPDQNLTSPDMPPSQPDQPSYVGQVSPGPDQTNSIFPTKHRASREKGVAACGKSNYGMIFLRAALRAADARGSVAESLRGCQRFVRGGAARHPRPGGIACRVVQMNRAALRAADVSGSAAEVLNSPDEYRDALHQELNDMHGTLVAGRRNSE</sequence>
<reference evidence="2" key="1">
    <citation type="submission" date="2023-03" db="EMBL/GenBank/DDBJ databases">
        <title>Massive genome expansion in bonnet fungi (Mycena s.s.) driven by repeated elements and novel gene families across ecological guilds.</title>
        <authorList>
            <consortium name="Lawrence Berkeley National Laboratory"/>
            <person name="Harder C.B."/>
            <person name="Miyauchi S."/>
            <person name="Viragh M."/>
            <person name="Kuo A."/>
            <person name="Thoen E."/>
            <person name="Andreopoulos B."/>
            <person name="Lu D."/>
            <person name="Skrede I."/>
            <person name="Drula E."/>
            <person name="Henrissat B."/>
            <person name="Morin E."/>
            <person name="Kohler A."/>
            <person name="Barry K."/>
            <person name="LaButti K."/>
            <person name="Morin E."/>
            <person name="Salamov A."/>
            <person name="Lipzen A."/>
            <person name="Mereny Z."/>
            <person name="Hegedus B."/>
            <person name="Baldrian P."/>
            <person name="Stursova M."/>
            <person name="Weitz H."/>
            <person name="Taylor A."/>
            <person name="Grigoriev I.V."/>
            <person name="Nagy L.G."/>
            <person name="Martin F."/>
            <person name="Kauserud H."/>
        </authorList>
    </citation>
    <scope>NUCLEOTIDE SEQUENCE</scope>
    <source>
        <strain evidence="2">CBHHK067</strain>
    </source>
</reference>
<gene>
    <name evidence="2" type="ORF">B0H17DRAFT_1144626</name>
</gene>
<comment type="caution">
    <text evidence="2">The sequence shown here is derived from an EMBL/GenBank/DDBJ whole genome shotgun (WGS) entry which is preliminary data.</text>
</comment>
<keyword evidence="3" id="KW-1185">Reference proteome</keyword>
<dbReference type="Proteomes" id="UP001221757">
    <property type="component" value="Unassembled WGS sequence"/>
</dbReference>